<dbReference type="EMBL" id="UINC01131728">
    <property type="protein sequence ID" value="SVD13609.1"/>
    <property type="molecule type" value="Genomic_DNA"/>
</dbReference>
<name>A0A382SUM2_9ZZZZ</name>
<sequence>FFFHGKKDEILSDSKFAKVDTVISNIISGKKDFMKKKSEKQRADLYLGIFTFQRWNTCPDDKNKLDSMQVKIAGLPGFLK</sequence>
<protein>
    <submittedName>
        <fullName evidence="1">Uncharacterized protein</fullName>
    </submittedName>
</protein>
<evidence type="ECO:0000313" key="1">
    <source>
        <dbReference type="EMBL" id="SVD13609.1"/>
    </source>
</evidence>
<dbReference type="AlphaFoldDB" id="A0A382SUM2"/>
<accession>A0A382SUM2</accession>
<reference evidence="1" key="1">
    <citation type="submission" date="2018-05" db="EMBL/GenBank/DDBJ databases">
        <authorList>
            <person name="Lanie J.A."/>
            <person name="Ng W.-L."/>
            <person name="Kazmierczak K.M."/>
            <person name="Andrzejewski T.M."/>
            <person name="Davidsen T.M."/>
            <person name="Wayne K.J."/>
            <person name="Tettelin H."/>
            <person name="Glass J.I."/>
            <person name="Rusch D."/>
            <person name="Podicherti R."/>
            <person name="Tsui H.-C.T."/>
            <person name="Winkler M.E."/>
        </authorList>
    </citation>
    <scope>NUCLEOTIDE SEQUENCE</scope>
</reference>
<feature type="non-terminal residue" evidence="1">
    <location>
        <position position="1"/>
    </location>
</feature>
<proteinExistence type="predicted"/>
<organism evidence="1">
    <name type="scientific">marine metagenome</name>
    <dbReference type="NCBI Taxonomy" id="408172"/>
    <lineage>
        <taxon>unclassified sequences</taxon>
        <taxon>metagenomes</taxon>
        <taxon>ecological metagenomes</taxon>
    </lineage>
</organism>
<gene>
    <name evidence="1" type="ORF">METZ01_LOCUS366463</name>
</gene>